<feature type="compositionally biased region" description="Basic and acidic residues" evidence="2">
    <location>
        <begin position="72"/>
        <end position="116"/>
    </location>
</feature>
<dbReference type="GO" id="GO:0046872">
    <property type="term" value="F:metal ion binding"/>
    <property type="evidence" value="ECO:0007669"/>
    <property type="project" value="UniProtKB-KW"/>
</dbReference>
<keyword evidence="5" id="KW-1185">Reference proteome</keyword>
<evidence type="ECO:0000256" key="1">
    <source>
        <dbReference type="ARBA" id="ARBA00022723"/>
    </source>
</evidence>
<sequence length="142" mass="16281">MGQKLVLKLDLNDPKEKKKALKAVTALIGIDFVCMDMKDKKMTVVGMADPIRVVGRLRKFWRTDVVSVGPAKEPEPKKEEKKEEPKKEEPKKEEAKKEEPKKEAKEEKKDPNEQVHRAFQPPMTVHYVVHSCEEDPTSCVIC</sequence>
<dbReference type="EMBL" id="LR746281">
    <property type="protein sequence ID" value="CAA7410960.1"/>
    <property type="molecule type" value="Genomic_DNA"/>
</dbReference>
<evidence type="ECO:0000256" key="2">
    <source>
        <dbReference type="SAM" id="MobiDB-lite"/>
    </source>
</evidence>
<organism evidence="4 5">
    <name type="scientific">Spirodela intermedia</name>
    <name type="common">Intermediate duckweed</name>
    <dbReference type="NCBI Taxonomy" id="51605"/>
    <lineage>
        <taxon>Eukaryota</taxon>
        <taxon>Viridiplantae</taxon>
        <taxon>Streptophyta</taxon>
        <taxon>Embryophyta</taxon>
        <taxon>Tracheophyta</taxon>
        <taxon>Spermatophyta</taxon>
        <taxon>Magnoliopsida</taxon>
        <taxon>Liliopsida</taxon>
        <taxon>Araceae</taxon>
        <taxon>Lemnoideae</taxon>
        <taxon>Spirodela</taxon>
    </lineage>
</organism>
<accession>A0A7I8LMD6</accession>
<proteinExistence type="predicted"/>
<dbReference type="Gene3D" id="3.30.70.100">
    <property type="match status" value="1"/>
</dbReference>
<dbReference type="Proteomes" id="UP000663760">
    <property type="component" value="Chromosome 18"/>
</dbReference>
<evidence type="ECO:0000313" key="5">
    <source>
        <dbReference type="Proteomes" id="UP000663760"/>
    </source>
</evidence>
<dbReference type="PANTHER" id="PTHR45811">
    <property type="entry name" value="COPPER TRANSPORT PROTEIN FAMILY-RELATED"/>
    <property type="match status" value="1"/>
</dbReference>
<evidence type="ECO:0000313" key="4">
    <source>
        <dbReference type="EMBL" id="CAA7410960.1"/>
    </source>
</evidence>
<feature type="region of interest" description="Disordered" evidence="2">
    <location>
        <begin position="65"/>
        <end position="121"/>
    </location>
</feature>
<protein>
    <submittedName>
        <fullName evidence="4">Uncharacterized protein</fullName>
    </submittedName>
</protein>
<dbReference type="AlphaFoldDB" id="A0A7I8LMD6"/>
<evidence type="ECO:0000313" key="3">
    <source>
        <dbReference type="EMBL" id="CAA2634742.1"/>
    </source>
</evidence>
<keyword evidence="1" id="KW-0479">Metal-binding</keyword>
<name>A0A7I8LMD6_SPIIN</name>
<gene>
    <name evidence="3" type="ORF">SI7747_18020137</name>
    <name evidence="4" type="ORF">SI8410_18021638</name>
</gene>
<reference evidence="4" key="1">
    <citation type="submission" date="2020-02" db="EMBL/GenBank/DDBJ databases">
        <authorList>
            <person name="Scholz U."/>
            <person name="Mascher M."/>
            <person name="Fiebig A."/>
        </authorList>
    </citation>
    <scope>NUCLEOTIDE SEQUENCE</scope>
</reference>
<dbReference type="OrthoDB" id="785494at2759"/>
<dbReference type="EMBL" id="LR743605">
    <property type="protein sequence ID" value="CAA2634742.1"/>
    <property type="molecule type" value="Genomic_DNA"/>
</dbReference>
<dbReference type="InterPro" id="IPR051863">
    <property type="entry name" value="HIPP"/>
</dbReference>
<dbReference type="PANTHER" id="PTHR45811:SF49">
    <property type="entry name" value="OS04G0667600 PROTEIN"/>
    <property type="match status" value="1"/>
</dbReference>